<comment type="caution">
    <text evidence="1">The sequence shown here is derived from an EMBL/GenBank/DDBJ whole genome shotgun (WGS) entry which is preliminary data.</text>
</comment>
<proteinExistence type="predicted"/>
<evidence type="ECO:0000313" key="1">
    <source>
        <dbReference type="EMBL" id="RNA31737.1"/>
    </source>
</evidence>
<dbReference type="EMBL" id="REGN01001903">
    <property type="protein sequence ID" value="RNA31737.1"/>
    <property type="molecule type" value="Genomic_DNA"/>
</dbReference>
<dbReference type="AlphaFoldDB" id="A0A3M7S7W5"/>
<sequence>MVDNQHFEAQSEFSNLELKSEKLDNFIGSGFIELKVLINQTSTSGEDFCFKNLMIYGPPGSGIRSVMDIILRTKLNNT</sequence>
<protein>
    <submittedName>
        <fullName evidence="1">Uncharacterized protein</fullName>
    </submittedName>
</protein>
<accession>A0A3M7S7W5</accession>
<organism evidence="1 2">
    <name type="scientific">Brachionus plicatilis</name>
    <name type="common">Marine rotifer</name>
    <name type="synonym">Brachionus muelleri</name>
    <dbReference type="NCBI Taxonomy" id="10195"/>
    <lineage>
        <taxon>Eukaryota</taxon>
        <taxon>Metazoa</taxon>
        <taxon>Spiralia</taxon>
        <taxon>Gnathifera</taxon>
        <taxon>Rotifera</taxon>
        <taxon>Eurotatoria</taxon>
        <taxon>Monogononta</taxon>
        <taxon>Pseudotrocha</taxon>
        <taxon>Ploima</taxon>
        <taxon>Brachionidae</taxon>
        <taxon>Brachionus</taxon>
    </lineage>
</organism>
<evidence type="ECO:0000313" key="2">
    <source>
        <dbReference type="Proteomes" id="UP000276133"/>
    </source>
</evidence>
<keyword evidence="2" id="KW-1185">Reference proteome</keyword>
<gene>
    <name evidence="1" type="ORF">BpHYR1_020484</name>
</gene>
<reference evidence="1 2" key="1">
    <citation type="journal article" date="2018" name="Sci. Rep.">
        <title>Genomic signatures of local adaptation to the degree of environmental predictability in rotifers.</title>
        <authorList>
            <person name="Franch-Gras L."/>
            <person name="Hahn C."/>
            <person name="Garcia-Roger E.M."/>
            <person name="Carmona M.J."/>
            <person name="Serra M."/>
            <person name="Gomez A."/>
        </authorList>
    </citation>
    <scope>NUCLEOTIDE SEQUENCE [LARGE SCALE GENOMIC DNA]</scope>
    <source>
        <strain evidence="1">HYR1</strain>
    </source>
</reference>
<dbReference type="Proteomes" id="UP000276133">
    <property type="component" value="Unassembled WGS sequence"/>
</dbReference>
<name>A0A3M7S7W5_BRAPC</name>